<evidence type="ECO:0000313" key="2">
    <source>
        <dbReference type="EMBL" id="PWK98521.1"/>
    </source>
</evidence>
<organism evidence="2 3">
    <name type="scientific">Pantoea allii</name>
    <dbReference type="NCBI Taxonomy" id="574096"/>
    <lineage>
        <taxon>Bacteria</taxon>
        <taxon>Pseudomonadati</taxon>
        <taxon>Pseudomonadota</taxon>
        <taxon>Gammaproteobacteria</taxon>
        <taxon>Enterobacterales</taxon>
        <taxon>Erwiniaceae</taxon>
        <taxon>Pantoea</taxon>
    </lineage>
</organism>
<dbReference type="AlphaFoldDB" id="A0A2V2BJB3"/>
<evidence type="ECO:0000256" key="1">
    <source>
        <dbReference type="SAM" id="MobiDB-lite"/>
    </source>
</evidence>
<dbReference type="EMBL" id="QGHF01000003">
    <property type="protein sequence ID" value="PWK98521.1"/>
    <property type="molecule type" value="Genomic_DNA"/>
</dbReference>
<feature type="compositionally biased region" description="Basic and acidic residues" evidence="1">
    <location>
        <begin position="36"/>
        <end position="51"/>
    </location>
</feature>
<proteinExistence type="predicted"/>
<sequence length="85" mass="9473">MLKVSSLLQMLFPHNSETACQHSPVKKPRAGACSGSDRELSSRDYSGRANENHHYDAYSTSVSVLSTQDHALTQLPDYPWQPNNL</sequence>
<gene>
    <name evidence="2" type="ORF">C7431_103288</name>
</gene>
<dbReference type="Proteomes" id="UP000245981">
    <property type="component" value="Unassembled WGS sequence"/>
</dbReference>
<comment type="caution">
    <text evidence="2">The sequence shown here is derived from an EMBL/GenBank/DDBJ whole genome shotgun (WGS) entry which is preliminary data.</text>
</comment>
<protein>
    <submittedName>
        <fullName evidence="2">Uncharacterized protein</fullName>
    </submittedName>
</protein>
<name>A0A2V2BJB3_9GAMM</name>
<accession>A0A2V2BJB3</accession>
<feature type="region of interest" description="Disordered" evidence="1">
    <location>
        <begin position="18"/>
        <end position="51"/>
    </location>
</feature>
<reference evidence="2 3" key="1">
    <citation type="submission" date="2018-05" db="EMBL/GenBank/DDBJ databases">
        <title>Genomic Encyclopedia of Type Strains, Phase IV (KMG-V): Genome sequencing to study the core and pangenomes of soil and plant-associated prokaryotes.</title>
        <authorList>
            <person name="Whitman W."/>
        </authorList>
    </citation>
    <scope>NUCLEOTIDE SEQUENCE [LARGE SCALE GENOMIC DNA]</scope>
    <source>
        <strain evidence="2 3">PNA 200-10</strain>
    </source>
</reference>
<evidence type="ECO:0000313" key="3">
    <source>
        <dbReference type="Proteomes" id="UP000245981"/>
    </source>
</evidence>